<evidence type="ECO:0000313" key="3">
    <source>
        <dbReference type="EMBL" id="EES91109.1"/>
    </source>
</evidence>
<evidence type="ECO:0000256" key="1">
    <source>
        <dbReference type="PIRNR" id="PIRNR037226"/>
    </source>
</evidence>
<dbReference type="GO" id="GO:0071713">
    <property type="term" value="F:para-aminobenzoyl-glutamate hydrolase activity"/>
    <property type="evidence" value="ECO:0007669"/>
    <property type="project" value="TreeGrafter"/>
</dbReference>
<dbReference type="InterPro" id="IPR017439">
    <property type="entry name" value="Amidohydrolase"/>
</dbReference>
<dbReference type="Gene3D" id="3.30.70.360">
    <property type="match status" value="1"/>
</dbReference>
<dbReference type="InterPro" id="IPR017144">
    <property type="entry name" value="Xaa-Arg_dipeptidase"/>
</dbReference>
<dbReference type="Pfam" id="PF01546">
    <property type="entry name" value="Peptidase_M20"/>
    <property type="match status" value="1"/>
</dbReference>
<dbReference type="InterPro" id="IPR011650">
    <property type="entry name" value="Peptidase_M20_dimer"/>
</dbReference>
<dbReference type="InterPro" id="IPR002933">
    <property type="entry name" value="Peptidase_M20"/>
</dbReference>
<comment type="caution">
    <text evidence="3">The sequence shown here is derived from an EMBL/GenBank/DDBJ whole genome shotgun (WGS) entry which is preliminary data.</text>
</comment>
<accession>A0A9P2G727</accession>
<reference evidence="3 4" key="1">
    <citation type="submission" date="2009-10" db="EMBL/GenBank/DDBJ databases">
        <authorList>
            <person name="Shrivastava S."/>
            <person name="Brinkac L.B."/>
            <person name="Brown J.L."/>
            <person name="Bruce D.B."/>
            <person name="Detter C."/>
            <person name="Green L.D."/>
            <person name="Munk C.A."/>
            <person name="Rogers Y.C."/>
            <person name="Tapia R."/>
            <person name="Saunders E.S."/>
            <person name="Sims D.R."/>
            <person name="Smith L.A."/>
            <person name="Smith T.J."/>
            <person name="Sutton G."/>
            <person name="Brettin T."/>
        </authorList>
    </citation>
    <scope>NUCLEOTIDE SEQUENCE [LARGE SCALE GENOMIC DNA]</scope>
    <source>
        <strain evidence="4">D str. 1873</strain>
    </source>
</reference>
<dbReference type="AlphaFoldDB" id="A0A9P2G727"/>
<comment type="similarity">
    <text evidence="1">Belongs to the peptidase M20A family.</text>
</comment>
<dbReference type="PANTHER" id="PTHR30575">
    <property type="entry name" value="PEPTIDASE M20"/>
    <property type="match status" value="1"/>
</dbReference>
<proteinExistence type="inferred from homology"/>
<dbReference type="InterPro" id="IPR036264">
    <property type="entry name" value="Bact_exopeptidase_dim_dom"/>
</dbReference>
<evidence type="ECO:0000259" key="2">
    <source>
        <dbReference type="Pfam" id="PF07687"/>
    </source>
</evidence>
<protein>
    <recommendedName>
        <fullName evidence="1">Peptidase M20 domain-containing protein 2</fullName>
    </recommendedName>
</protein>
<dbReference type="GO" id="GO:0016805">
    <property type="term" value="F:dipeptidase activity"/>
    <property type="evidence" value="ECO:0007669"/>
    <property type="project" value="InterPro"/>
</dbReference>
<dbReference type="Proteomes" id="UP000006160">
    <property type="component" value="Unassembled WGS sequence"/>
</dbReference>
<dbReference type="NCBIfam" id="TIGR01891">
    <property type="entry name" value="amidohydrolases"/>
    <property type="match status" value="1"/>
</dbReference>
<dbReference type="SUPFAM" id="SSF53187">
    <property type="entry name" value="Zn-dependent exopeptidases"/>
    <property type="match status" value="1"/>
</dbReference>
<name>A0A9P2G727_CLOBO</name>
<dbReference type="Gene3D" id="3.40.630.10">
    <property type="entry name" value="Zn peptidases"/>
    <property type="match status" value="1"/>
</dbReference>
<dbReference type="GO" id="GO:0005737">
    <property type="term" value="C:cytoplasm"/>
    <property type="evidence" value="ECO:0007669"/>
    <property type="project" value="TreeGrafter"/>
</dbReference>
<dbReference type="Pfam" id="PF07687">
    <property type="entry name" value="M20_dimer"/>
    <property type="match status" value="1"/>
</dbReference>
<organism evidence="3 4">
    <name type="scientific">Clostridium botulinum D str. 1873</name>
    <dbReference type="NCBI Taxonomy" id="592027"/>
    <lineage>
        <taxon>Bacteria</taxon>
        <taxon>Bacillati</taxon>
        <taxon>Bacillota</taxon>
        <taxon>Clostridia</taxon>
        <taxon>Eubacteriales</taxon>
        <taxon>Clostridiaceae</taxon>
        <taxon>Clostridium</taxon>
    </lineage>
</organism>
<dbReference type="GO" id="GO:0046657">
    <property type="term" value="P:folic acid catabolic process"/>
    <property type="evidence" value="ECO:0007669"/>
    <property type="project" value="TreeGrafter"/>
</dbReference>
<dbReference type="InterPro" id="IPR052030">
    <property type="entry name" value="Peptidase_M20/M20A_hydrolases"/>
</dbReference>
<gene>
    <name evidence="3" type="ORF">CLG_B1833</name>
</gene>
<evidence type="ECO:0000313" key="4">
    <source>
        <dbReference type="Proteomes" id="UP000006160"/>
    </source>
</evidence>
<sequence>MKDNLLERGKNVKKQEFKEIICRVIDENSQKIIALAKEIEAEPELGYKEFKTSKKIANFFDELGLSYKNELAITGVKANLKEKTNGPNIAILGELDGVICFDSPKADKETGASHTCGHHLQMAAMLGAALGLKKSKIEDNLDGNVTFMAVPSEEYIELAYRNKLREEGKIHFLAGKQELIYRGEFDDVDIAMMFHSLKNCPEPTVAIGETSNGFLGKTIQYKGKAAHAAEAPHAGVNALNAAMIGIMGINALRETFKDEDSIRVHPIITKGGDTVNSVPSDVRMESYVRAKNINAMKETNEKVDRALLAGGYAIGAETTINTIPGHLPLRCSSIMNSLFEENAKELLPSERVIDAGHFTASTDMGDVSNLIPSIHPFIGGVSGNLHTKDFKVEDYNAALILPAKLMAMTVVDLLFDNAKIGNKIIEDFNPTFKSKEEYIEFLEGCFERKVK</sequence>
<dbReference type="PIRSF" id="PIRSF037226">
    <property type="entry name" value="Amidohydrolase_ACY1L2_prd"/>
    <property type="match status" value="1"/>
</dbReference>
<dbReference type="PANTHER" id="PTHR30575:SF3">
    <property type="entry name" value="PEPTIDASE M20 DIMERISATION DOMAIN-CONTAINING PROTEIN"/>
    <property type="match status" value="1"/>
</dbReference>
<dbReference type="SUPFAM" id="SSF55031">
    <property type="entry name" value="Bacterial exopeptidase dimerisation domain"/>
    <property type="match status" value="1"/>
</dbReference>
<feature type="domain" description="Peptidase M20 dimerisation" evidence="2">
    <location>
        <begin position="213"/>
        <end position="307"/>
    </location>
</feature>
<dbReference type="EMBL" id="ACSJ01000007">
    <property type="protein sequence ID" value="EES91109.1"/>
    <property type="molecule type" value="Genomic_DNA"/>
</dbReference>